<gene>
    <name evidence="4" type="ORF">KC19_10G187300</name>
</gene>
<evidence type="ECO:0000313" key="5">
    <source>
        <dbReference type="Proteomes" id="UP000822688"/>
    </source>
</evidence>
<dbReference type="InterPro" id="IPR006843">
    <property type="entry name" value="PAP/fibrillin_dom"/>
</dbReference>
<dbReference type="Pfam" id="PF04755">
    <property type="entry name" value="PAP_fibrillin"/>
    <property type="match status" value="1"/>
</dbReference>
<evidence type="ECO:0000313" key="4">
    <source>
        <dbReference type="EMBL" id="KAG0560527.1"/>
    </source>
</evidence>
<comment type="subcellular location">
    <subcellularLocation>
        <location evidence="1">Plastid</location>
    </subcellularLocation>
</comment>
<evidence type="ECO:0000256" key="1">
    <source>
        <dbReference type="ARBA" id="ARBA00004474"/>
    </source>
</evidence>
<dbReference type="OrthoDB" id="423069at2759"/>
<keyword evidence="5" id="KW-1185">Reference proteome</keyword>
<comment type="caution">
    <text evidence="4">The sequence shown here is derived from an EMBL/GenBank/DDBJ whole genome shotgun (WGS) entry which is preliminary data.</text>
</comment>
<dbReference type="InterPro" id="IPR039633">
    <property type="entry name" value="PAP"/>
</dbReference>
<evidence type="ECO:0000256" key="2">
    <source>
        <dbReference type="ARBA" id="ARBA00022640"/>
    </source>
</evidence>
<keyword evidence="2" id="KW-0934">Plastid</keyword>
<dbReference type="Proteomes" id="UP000822688">
    <property type="component" value="Chromosome 10"/>
</dbReference>
<sequence length="226" mass="25015">MALATCWAVVPRPSTSLRHAQLCSSLQSCHFPTHACRASSSSKAETRLARDDLLDLIQTEERGLKTQHNANKRAHILEAIEALGVVGRDQTTTDDALSATWRMLWTTEKEQLFIIDKSPLFGTQAGDILQVIDVQKGTLNNVITFPPSGSFVVDSTIEVVSKQRVNFRFIGAALFVNGRRIAVPPFGKGWFESVYLDESIRVAKDIRGDYLVVDRAPYDWNSPAAA</sequence>
<reference evidence="4" key="1">
    <citation type="submission" date="2020-06" db="EMBL/GenBank/DDBJ databases">
        <title>WGS assembly of Ceratodon purpureus strain R40.</title>
        <authorList>
            <person name="Carey S.B."/>
            <person name="Jenkins J."/>
            <person name="Shu S."/>
            <person name="Lovell J.T."/>
            <person name="Sreedasyam A."/>
            <person name="Maumus F."/>
            <person name="Tiley G.P."/>
            <person name="Fernandez-Pozo N."/>
            <person name="Barry K."/>
            <person name="Chen C."/>
            <person name="Wang M."/>
            <person name="Lipzen A."/>
            <person name="Daum C."/>
            <person name="Saski C.A."/>
            <person name="Payton A.C."/>
            <person name="Mcbreen J.C."/>
            <person name="Conrad R.E."/>
            <person name="Kollar L.M."/>
            <person name="Olsson S."/>
            <person name="Huttunen S."/>
            <person name="Landis J.B."/>
            <person name="Wickett N.J."/>
            <person name="Johnson M.G."/>
            <person name="Rensing S.A."/>
            <person name="Grimwood J."/>
            <person name="Schmutz J."/>
            <person name="Mcdaniel S.F."/>
        </authorList>
    </citation>
    <scope>NUCLEOTIDE SEQUENCE</scope>
    <source>
        <strain evidence="4">R40</strain>
    </source>
</reference>
<dbReference type="AlphaFoldDB" id="A0A8T0GPL3"/>
<protein>
    <recommendedName>
        <fullName evidence="3">Plastid lipid-associated protein/fibrillin conserved domain-containing protein</fullName>
    </recommendedName>
</protein>
<dbReference type="GO" id="GO:0009536">
    <property type="term" value="C:plastid"/>
    <property type="evidence" value="ECO:0007669"/>
    <property type="project" value="UniProtKB-SubCell"/>
</dbReference>
<organism evidence="4 5">
    <name type="scientific">Ceratodon purpureus</name>
    <name type="common">Fire moss</name>
    <name type="synonym">Dicranum purpureum</name>
    <dbReference type="NCBI Taxonomy" id="3225"/>
    <lineage>
        <taxon>Eukaryota</taxon>
        <taxon>Viridiplantae</taxon>
        <taxon>Streptophyta</taxon>
        <taxon>Embryophyta</taxon>
        <taxon>Bryophyta</taxon>
        <taxon>Bryophytina</taxon>
        <taxon>Bryopsida</taxon>
        <taxon>Dicranidae</taxon>
        <taxon>Pseudoditrichales</taxon>
        <taxon>Ditrichaceae</taxon>
        <taxon>Ceratodon</taxon>
    </lineage>
</organism>
<evidence type="ECO:0000259" key="3">
    <source>
        <dbReference type="Pfam" id="PF04755"/>
    </source>
</evidence>
<feature type="domain" description="Plastid lipid-associated protein/fibrillin conserved" evidence="3">
    <location>
        <begin position="50"/>
        <end position="213"/>
    </location>
</feature>
<dbReference type="PANTHER" id="PTHR31906">
    <property type="entry name" value="PLASTID-LIPID-ASSOCIATED PROTEIN 4, CHLOROPLASTIC-RELATED"/>
    <property type="match status" value="1"/>
</dbReference>
<dbReference type="EMBL" id="CM026431">
    <property type="protein sequence ID" value="KAG0560527.1"/>
    <property type="molecule type" value="Genomic_DNA"/>
</dbReference>
<name>A0A8T0GPL3_CERPU</name>
<accession>A0A8T0GPL3</accession>
<proteinExistence type="predicted"/>